<keyword evidence="2" id="KW-0540">Nuclease</keyword>
<dbReference type="AlphaFoldDB" id="Q3T4E6"/>
<evidence type="ECO:0000259" key="6">
    <source>
        <dbReference type="PROSITE" id="PS50164"/>
    </source>
</evidence>
<dbReference type="InterPro" id="IPR000305">
    <property type="entry name" value="GIY-YIG_endonuc"/>
</dbReference>
<keyword evidence="3" id="KW-0255">Endonuclease</keyword>
<geneLocation type="mitochondrion" evidence="7"/>
<dbReference type="GeneID" id="3260172"/>
<dbReference type="PROSITE" id="PS50164">
    <property type="entry name" value="GIY_YIG"/>
    <property type="match status" value="1"/>
</dbReference>
<dbReference type="EMBL" id="AY863212">
    <property type="protein sequence ID" value="AAW49477.1"/>
    <property type="molecule type" value="Genomic_DNA"/>
</dbReference>
<dbReference type="InterPro" id="IPR010896">
    <property type="entry name" value="NUMOD1"/>
</dbReference>
<dbReference type="InterPro" id="IPR035901">
    <property type="entry name" value="GIY-YIG_endonuc_sf"/>
</dbReference>
<dbReference type="Pfam" id="PF07460">
    <property type="entry name" value="NUMOD3"/>
    <property type="match status" value="1"/>
</dbReference>
<proteinExistence type="predicted"/>
<evidence type="ECO:0000256" key="4">
    <source>
        <dbReference type="ARBA" id="ARBA00022801"/>
    </source>
</evidence>
<dbReference type="NCBIfam" id="TIGR01453">
    <property type="entry name" value="grpIintron_endo"/>
    <property type="match status" value="1"/>
</dbReference>
<dbReference type="Pfam" id="PF01541">
    <property type="entry name" value="GIY-YIG"/>
    <property type="match status" value="1"/>
</dbReference>
<sequence>MKTILIIKLLITLSIINNLKTTKNFSLNKLNIKFIQELIKNKLEILFPNSNINDLLYLVKLILLEINFEEFNTNNDNNSTKLFDKNSLDYVNSISLEVNIQENKLIELISFDHLNNFESIILECLKRLNQENTNIKYLDFPILIFSNSLLSKKIISKQLNNRSGIYCWYCKPTGNMYVGSAVDLKARTSDYYQFSYIKNRKHLPIIRAMQKYGMDQFCLIILEFNNKQSLIRSEQYWIDFITPSYNILTIAGSWLGNKHLEETKQKISTTIKGKNHKLETKLNISLTRQKKDNPFYGKTHSLESKTIMSAYQSKRIVDPNPGISINVFSLDNNLLFTFKSIRETAKYLKADTRTINRFLDENQLFRGEYYLRSKDI</sequence>
<dbReference type="SMART" id="SM00465">
    <property type="entry name" value="GIYc"/>
    <property type="match status" value="1"/>
</dbReference>
<keyword evidence="7" id="KW-0496">Mitochondrion</keyword>
<dbReference type="SUPFAM" id="SSF82771">
    <property type="entry name" value="GIY-YIG endonuclease"/>
    <property type="match status" value="1"/>
</dbReference>
<dbReference type="GO" id="GO:0016787">
    <property type="term" value="F:hydrolase activity"/>
    <property type="evidence" value="ECO:0007669"/>
    <property type="project" value="UniProtKB-KW"/>
</dbReference>
<protein>
    <submittedName>
        <fullName evidence="7">Orf376</fullName>
    </submittedName>
</protein>
<evidence type="ECO:0000313" key="7">
    <source>
        <dbReference type="EMBL" id="AAW49477.1"/>
    </source>
</evidence>
<feature type="domain" description="GIY-YIG" evidence="6">
    <location>
        <begin position="161"/>
        <end position="247"/>
    </location>
</feature>
<dbReference type="SMART" id="SM00496">
    <property type="entry name" value="IENR2"/>
    <property type="match status" value="3"/>
</dbReference>
<dbReference type="InterPro" id="IPR003647">
    <property type="entry name" value="Intron_nuc_1_rpt"/>
</dbReference>
<evidence type="ECO:0000256" key="2">
    <source>
        <dbReference type="ARBA" id="ARBA00022722"/>
    </source>
</evidence>
<dbReference type="GO" id="GO:0003677">
    <property type="term" value="F:DNA binding"/>
    <property type="evidence" value="ECO:0007669"/>
    <property type="project" value="InterPro"/>
</dbReference>
<dbReference type="SUPFAM" id="SSF64496">
    <property type="entry name" value="DNA-binding domain of intron-encoded endonucleases"/>
    <property type="match status" value="1"/>
</dbReference>
<gene>
    <name evidence="7" type="primary">orf376</name>
</gene>
<dbReference type="InterPro" id="IPR003611">
    <property type="entry name" value="NUMOD3"/>
</dbReference>
<dbReference type="Gene3D" id="3.40.1440.10">
    <property type="entry name" value="GIY-YIG endonuclease"/>
    <property type="match status" value="1"/>
</dbReference>
<evidence type="ECO:0000256" key="1">
    <source>
        <dbReference type="ARBA" id="ARBA00010045"/>
    </source>
</evidence>
<evidence type="ECO:0000256" key="5">
    <source>
        <dbReference type="SAM" id="SignalP"/>
    </source>
</evidence>
<accession>Q3T4E6</accession>
<reference evidence="7" key="1">
    <citation type="journal article" date="2005" name="Nucleic Acids Res.">
        <title>Comparative mitochondrial genomics in zygomycetes: bacteria-like RNase P RNAs, mobile elements, and a close source of the group I intron invasion in angiosperms.</title>
        <authorList>
            <person name="Seif E."/>
            <person name="Leigh J."/>
            <person name="Liu Y."/>
            <person name="Roewer I."/>
            <person name="Forget L."/>
            <person name="Lang B.F."/>
        </authorList>
    </citation>
    <scope>NUCLEOTIDE SEQUENCE</scope>
    <source>
        <strain evidence="7">DAOM 148428</strain>
    </source>
</reference>
<organism evidence="7">
    <name type="scientific">Rhizopus oryzae</name>
    <name type="common">Mucormycosis agent</name>
    <name type="synonym">Rhizopus arrhizus var. delemar</name>
    <dbReference type="NCBI Taxonomy" id="64495"/>
    <lineage>
        <taxon>Eukaryota</taxon>
        <taxon>Fungi</taxon>
        <taxon>Fungi incertae sedis</taxon>
        <taxon>Mucoromycota</taxon>
        <taxon>Mucoromycotina</taxon>
        <taxon>Mucoromycetes</taxon>
        <taxon>Mucorales</taxon>
        <taxon>Mucorineae</taxon>
        <taxon>Rhizopodaceae</taxon>
        <taxon>Rhizopus</taxon>
    </lineage>
</organism>
<name>Q3T4E6_RHIOR</name>
<comment type="similarity">
    <text evidence="1">To endonucleases of group I introns of fungi and phage.</text>
</comment>
<evidence type="ECO:0000256" key="3">
    <source>
        <dbReference type="ARBA" id="ARBA00022759"/>
    </source>
</evidence>
<dbReference type="SMART" id="SM00497">
    <property type="entry name" value="IENR1"/>
    <property type="match status" value="1"/>
</dbReference>
<dbReference type="GO" id="GO:0004519">
    <property type="term" value="F:endonuclease activity"/>
    <property type="evidence" value="ECO:0007669"/>
    <property type="project" value="UniProtKB-KW"/>
</dbReference>
<dbReference type="CDD" id="cd10445">
    <property type="entry name" value="GIY-YIG_bI1_like"/>
    <property type="match status" value="1"/>
</dbReference>
<keyword evidence="4" id="KW-0378">Hydrolase</keyword>
<keyword evidence="5" id="KW-0732">Signal</keyword>
<dbReference type="Pfam" id="PF07453">
    <property type="entry name" value="NUMOD1"/>
    <property type="match status" value="1"/>
</dbReference>
<feature type="chain" id="PRO_5004229377" evidence="5">
    <location>
        <begin position="22"/>
        <end position="376"/>
    </location>
</feature>
<feature type="signal peptide" evidence="5">
    <location>
        <begin position="1"/>
        <end position="21"/>
    </location>
</feature>
<dbReference type="RefSeq" id="YP_203310.1">
    <property type="nucleotide sequence ID" value="NC_006836.1"/>
</dbReference>
<dbReference type="InterPro" id="IPR006350">
    <property type="entry name" value="Intron_endoG1"/>
</dbReference>